<gene>
    <name evidence="1" type="ORF">BUTYVIB_00731</name>
</gene>
<sequence>MNESFGLIIPNSSDWYIVFSRGDNRFMIKNGVVPVLEGDSPRLIDEWQALGFLFESLCERDLKIYAESFGASLYHYQDFFDYTSKILLS</sequence>
<keyword evidence="2" id="KW-1185">Reference proteome</keyword>
<dbReference type="Proteomes" id="UP000006238">
    <property type="component" value="Unassembled WGS sequence"/>
</dbReference>
<evidence type="ECO:0000313" key="1">
    <source>
        <dbReference type="EMBL" id="EFF68927.1"/>
    </source>
</evidence>
<reference evidence="1 2" key="1">
    <citation type="submission" date="2010-02" db="EMBL/GenBank/DDBJ databases">
        <authorList>
            <person name="Weinstock G."/>
            <person name="Sodergren E."/>
            <person name="Clifton S."/>
            <person name="Fulton L."/>
            <person name="Fulton B."/>
            <person name="Courtney L."/>
            <person name="Fronick C."/>
            <person name="Harrison M."/>
            <person name="Strong C."/>
            <person name="Farmer C."/>
            <person name="Delahaunty K."/>
            <person name="Markovic C."/>
            <person name="Hall O."/>
            <person name="Minx P."/>
            <person name="Tomlinson C."/>
            <person name="Mitreva M."/>
            <person name="Nelson J."/>
            <person name="Hou S."/>
            <person name="Wollam A."/>
            <person name="Pepin K.H."/>
            <person name="Johnson M."/>
            <person name="Bhonagiri V."/>
            <person name="Zhang X."/>
            <person name="Suruliraj S."/>
            <person name="Warren W."/>
            <person name="Chinwalla A."/>
            <person name="Mardis E.R."/>
            <person name="Wilson R.K."/>
        </authorList>
    </citation>
    <scope>NUCLEOTIDE SEQUENCE [LARGE SCALE GENOMIC DNA]</scope>
    <source>
        <strain evidence="1 2">DSM 2876</strain>
    </source>
</reference>
<name>D4RY27_9FIRM</name>
<comment type="caution">
    <text evidence="1">The sequence shown here is derived from an EMBL/GenBank/DDBJ whole genome shotgun (WGS) entry which is preliminary data.</text>
</comment>
<organism evidence="1 2">
    <name type="scientific">Eshraghiella crossota DSM 2876</name>
    <dbReference type="NCBI Taxonomy" id="511680"/>
    <lineage>
        <taxon>Bacteria</taxon>
        <taxon>Bacillati</taxon>
        <taxon>Bacillota</taxon>
        <taxon>Clostridia</taxon>
        <taxon>Lachnospirales</taxon>
        <taxon>Lachnospiraceae</taxon>
        <taxon>Eshraghiella</taxon>
    </lineage>
</organism>
<dbReference type="AlphaFoldDB" id="D4RY27"/>
<evidence type="ECO:0000313" key="2">
    <source>
        <dbReference type="Proteomes" id="UP000006238"/>
    </source>
</evidence>
<protein>
    <submittedName>
        <fullName evidence="1">Uncharacterized protein</fullName>
    </submittedName>
</protein>
<accession>D4RY27</accession>
<dbReference type="EMBL" id="ABWN01000022">
    <property type="protein sequence ID" value="EFF68927.1"/>
    <property type="molecule type" value="Genomic_DNA"/>
</dbReference>
<proteinExistence type="predicted"/>
<dbReference type="HOGENOM" id="CLU_2449022_0_0_9"/>